<keyword evidence="2 6" id="KW-0678">Repressor</keyword>
<feature type="compositionally biased region" description="Pro residues" evidence="7">
    <location>
        <begin position="115"/>
        <end position="125"/>
    </location>
</feature>
<dbReference type="PROSITE" id="PS51754">
    <property type="entry name" value="OVATE"/>
    <property type="match status" value="1"/>
</dbReference>
<feature type="region of interest" description="Disordered" evidence="7">
    <location>
        <begin position="108"/>
        <end position="172"/>
    </location>
</feature>
<reference evidence="9" key="1">
    <citation type="journal article" date="2015" name="Nat. Genet.">
        <title>The pineapple genome and the evolution of CAM photosynthesis.</title>
        <authorList>
            <person name="Ming R."/>
            <person name="VanBuren R."/>
            <person name="Wai C.M."/>
            <person name="Tang H."/>
            <person name="Schatz M.C."/>
            <person name="Bowers J.E."/>
            <person name="Lyons E."/>
            <person name="Wang M.L."/>
            <person name="Chen J."/>
            <person name="Biggers E."/>
            <person name="Zhang J."/>
            <person name="Huang L."/>
            <person name="Zhang L."/>
            <person name="Miao W."/>
            <person name="Zhang J."/>
            <person name="Ye Z."/>
            <person name="Miao C."/>
            <person name="Lin Z."/>
            <person name="Wang H."/>
            <person name="Zhou H."/>
            <person name="Yim W.C."/>
            <person name="Priest H.D."/>
            <person name="Zheng C."/>
            <person name="Woodhouse M."/>
            <person name="Edger P.P."/>
            <person name="Guyot R."/>
            <person name="Guo H.B."/>
            <person name="Guo H."/>
            <person name="Zheng G."/>
            <person name="Singh R."/>
            <person name="Sharma A."/>
            <person name="Min X."/>
            <person name="Zheng Y."/>
            <person name="Lee H."/>
            <person name="Gurtowski J."/>
            <person name="Sedlazeck F.J."/>
            <person name="Harkess A."/>
            <person name="McKain M.R."/>
            <person name="Liao Z."/>
            <person name="Fang J."/>
            <person name="Liu J."/>
            <person name="Zhang X."/>
            <person name="Zhang Q."/>
            <person name="Hu W."/>
            <person name="Qin Y."/>
            <person name="Wang K."/>
            <person name="Chen L.Y."/>
            <person name="Shirley N."/>
            <person name="Lin Y.R."/>
            <person name="Liu L.Y."/>
            <person name="Hernandez A.G."/>
            <person name="Wright C.L."/>
            <person name="Bulone V."/>
            <person name="Tuskan G.A."/>
            <person name="Heath K."/>
            <person name="Zee F."/>
            <person name="Moore P.H."/>
            <person name="Sunkar R."/>
            <person name="Leebens-Mack J.H."/>
            <person name="Mockler T."/>
            <person name="Bennetzen J.L."/>
            <person name="Freeling M."/>
            <person name="Sankoff D."/>
            <person name="Paterson A.H."/>
            <person name="Zhu X."/>
            <person name="Yang X."/>
            <person name="Smith J.A."/>
            <person name="Cushman J.C."/>
            <person name="Paull R.E."/>
            <person name="Yu Q."/>
        </authorList>
    </citation>
    <scope>NUCLEOTIDE SEQUENCE [LARGE SCALE GENOMIC DNA]</scope>
    <source>
        <strain evidence="9">cv. F153</strain>
    </source>
</reference>
<keyword evidence="9" id="KW-1185">Reference proteome</keyword>
<organism evidence="9 10">
    <name type="scientific">Ananas comosus</name>
    <name type="common">Pineapple</name>
    <name type="synonym">Ananas ananas</name>
    <dbReference type="NCBI Taxonomy" id="4615"/>
    <lineage>
        <taxon>Eukaryota</taxon>
        <taxon>Viridiplantae</taxon>
        <taxon>Streptophyta</taxon>
        <taxon>Embryophyta</taxon>
        <taxon>Tracheophyta</taxon>
        <taxon>Spermatophyta</taxon>
        <taxon>Magnoliopsida</taxon>
        <taxon>Liliopsida</taxon>
        <taxon>Poales</taxon>
        <taxon>Bromeliaceae</taxon>
        <taxon>Bromelioideae</taxon>
        <taxon>Ananas</taxon>
    </lineage>
</organism>
<dbReference type="NCBIfam" id="TIGR01568">
    <property type="entry name" value="A_thal_3678"/>
    <property type="match status" value="1"/>
</dbReference>
<evidence type="ECO:0000259" key="8">
    <source>
        <dbReference type="PROSITE" id="PS51754"/>
    </source>
</evidence>
<feature type="compositionally biased region" description="Acidic residues" evidence="7">
    <location>
        <begin position="162"/>
        <end position="172"/>
    </location>
</feature>
<evidence type="ECO:0000313" key="9">
    <source>
        <dbReference type="Proteomes" id="UP000515123"/>
    </source>
</evidence>
<reference evidence="10" key="2">
    <citation type="submission" date="2025-08" db="UniProtKB">
        <authorList>
            <consortium name="RefSeq"/>
        </authorList>
    </citation>
    <scope>IDENTIFICATION</scope>
    <source>
        <tissue evidence="10">Leaf</tissue>
    </source>
</reference>
<evidence type="ECO:0000313" key="10">
    <source>
        <dbReference type="RefSeq" id="XP_020102172.1"/>
    </source>
</evidence>
<dbReference type="OrthoDB" id="689980at2759"/>
<gene>
    <name evidence="10" type="primary">LOC109719770</name>
</gene>
<keyword evidence="5 6" id="KW-0539">Nucleus</keyword>
<dbReference type="GeneID" id="109719770"/>
<protein>
    <recommendedName>
        <fullName evidence="6">Transcription repressor</fullName>
    </recommendedName>
    <alternativeName>
        <fullName evidence="6">Ovate family protein</fullName>
    </alternativeName>
</protein>
<dbReference type="InterPro" id="IPR038933">
    <property type="entry name" value="Ovate"/>
</dbReference>
<proteinExistence type="predicted"/>
<dbReference type="Pfam" id="PF04844">
    <property type="entry name" value="Ovate"/>
    <property type="match status" value="1"/>
</dbReference>
<evidence type="ECO:0000256" key="7">
    <source>
        <dbReference type="SAM" id="MobiDB-lite"/>
    </source>
</evidence>
<accession>A0A6P5G2W7</accession>
<dbReference type="GO" id="GO:0005634">
    <property type="term" value="C:nucleus"/>
    <property type="evidence" value="ECO:0007669"/>
    <property type="project" value="UniProtKB-SubCell"/>
</dbReference>
<comment type="subcellular location">
    <subcellularLocation>
        <location evidence="1 6">Nucleus</location>
    </subcellularLocation>
</comment>
<evidence type="ECO:0000256" key="1">
    <source>
        <dbReference type="ARBA" id="ARBA00004123"/>
    </source>
</evidence>
<dbReference type="PANTHER" id="PTHR33057:SF117">
    <property type="entry name" value="TRANSCRIPTION REPRESSOR OFP14"/>
    <property type="match status" value="1"/>
</dbReference>
<dbReference type="Proteomes" id="UP000515123">
    <property type="component" value="Linkage group 1"/>
</dbReference>
<keyword evidence="3 6" id="KW-0805">Transcription regulation</keyword>
<evidence type="ECO:0000256" key="4">
    <source>
        <dbReference type="ARBA" id="ARBA00023163"/>
    </source>
</evidence>
<dbReference type="GO" id="GO:0045892">
    <property type="term" value="P:negative regulation of DNA-templated transcription"/>
    <property type="evidence" value="ECO:0007669"/>
    <property type="project" value="UniProtKB-UniRule"/>
</dbReference>
<feature type="domain" description="OVATE" evidence="8">
    <location>
        <begin position="184"/>
        <end position="248"/>
    </location>
</feature>
<evidence type="ECO:0000256" key="5">
    <source>
        <dbReference type="ARBA" id="ARBA00023242"/>
    </source>
</evidence>
<evidence type="ECO:0000256" key="6">
    <source>
        <dbReference type="RuleBase" id="RU367028"/>
    </source>
</evidence>
<dbReference type="AlphaFoldDB" id="A0A6P5G2W7"/>
<evidence type="ECO:0000256" key="3">
    <source>
        <dbReference type="ARBA" id="ARBA00023015"/>
    </source>
</evidence>
<evidence type="ECO:0000256" key="2">
    <source>
        <dbReference type="ARBA" id="ARBA00022491"/>
    </source>
</evidence>
<dbReference type="InterPro" id="IPR006458">
    <property type="entry name" value="Ovate_C"/>
</dbReference>
<comment type="function">
    <text evidence="6">Transcriptional repressor that regulates multiple aspects of plant growth and development.</text>
</comment>
<name>A0A6P5G2W7_ANACO</name>
<sequence length="285" mass="31598">MNSMGRRSKKLQLYLSKKLRRSVPNINIRIQFRARRRTADKPVNPQYSTTSWLLSACKYPKTPSFAVSRHNDDDAADAAAAAHGATLSDVDRFLHENFHSLYIRDPSDVTDAAASPPPRFDPEPGPVRSSDRFFVSPATTSNSIMLDRAGPATSASTSSSSSEEDTSAAEGGEDDVAAAAAAAVVTFSKDPYEDFRRSMREMVDARRVDASQPLDWDFMEELLFCYLELNDKSVHKYILTAFTDLTVSFRRPRDPAVSADAGTEQRRRRRRTRTKAAAAAAAVRL</sequence>
<dbReference type="PANTHER" id="PTHR33057">
    <property type="entry name" value="TRANSCRIPTION REPRESSOR OFP7-RELATED"/>
    <property type="match status" value="1"/>
</dbReference>
<feature type="compositionally biased region" description="Low complexity" evidence="7">
    <location>
        <begin position="152"/>
        <end position="161"/>
    </location>
</feature>
<dbReference type="RefSeq" id="XP_020102172.1">
    <property type="nucleotide sequence ID" value="XM_020246583.1"/>
</dbReference>
<keyword evidence="4 6" id="KW-0804">Transcription</keyword>